<dbReference type="SUPFAM" id="SSF56801">
    <property type="entry name" value="Acetyl-CoA synthetase-like"/>
    <property type="match status" value="1"/>
</dbReference>
<dbReference type="GO" id="GO:0016874">
    <property type="term" value="F:ligase activity"/>
    <property type="evidence" value="ECO:0007669"/>
    <property type="project" value="UniProtKB-KW"/>
</dbReference>
<comment type="similarity">
    <text evidence="1">Belongs to the ATP-dependent AMP-binding enzyme family.</text>
</comment>
<evidence type="ECO:0000256" key="5">
    <source>
        <dbReference type="SAM" id="MobiDB-lite"/>
    </source>
</evidence>
<dbReference type="InterPro" id="IPR000873">
    <property type="entry name" value="AMP-dep_synth/lig_dom"/>
</dbReference>
<feature type="region of interest" description="Disordered" evidence="5">
    <location>
        <begin position="506"/>
        <end position="526"/>
    </location>
</feature>
<evidence type="ECO:0008006" key="9">
    <source>
        <dbReference type="Google" id="ProtNLM"/>
    </source>
</evidence>
<keyword evidence="4" id="KW-0443">Lipid metabolism</keyword>
<dbReference type="PANTHER" id="PTHR43859:SF4">
    <property type="entry name" value="BUTANOATE--COA LIGASE AAE1-RELATED"/>
    <property type="match status" value="1"/>
</dbReference>
<keyword evidence="3" id="KW-0276">Fatty acid metabolism</keyword>
<dbReference type="EMBL" id="CAACVI010000023">
    <property type="protein sequence ID" value="VEN74398.1"/>
    <property type="molecule type" value="Genomic_DNA"/>
</dbReference>
<evidence type="ECO:0000259" key="6">
    <source>
        <dbReference type="Pfam" id="PF00501"/>
    </source>
</evidence>
<evidence type="ECO:0000313" key="8">
    <source>
        <dbReference type="EMBL" id="VEN74398.1"/>
    </source>
</evidence>
<dbReference type="NCBIfam" id="NF004837">
    <property type="entry name" value="PRK06187.1"/>
    <property type="match status" value="1"/>
</dbReference>
<keyword evidence="2" id="KW-0436">Ligase</keyword>
<dbReference type="PROSITE" id="PS00455">
    <property type="entry name" value="AMP_BINDING"/>
    <property type="match status" value="1"/>
</dbReference>
<dbReference type="InterPro" id="IPR025110">
    <property type="entry name" value="AMP-bd_C"/>
</dbReference>
<evidence type="ECO:0000256" key="1">
    <source>
        <dbReference type="ARBA" id="ARBA00006432"/>
    </source>
</evidence>
<dbReference type="Pfam" id="PF13193">
    <property type="entry name" value="AMP-binding_C"/>
    <property type="match status" value="1"/>
</dbReference>
<dbReference type="InterPro" id="IPR042099">
    <property type="entry name" value="ANL_N_sf"/>
</dbReference>
<dbReference type="Pfam" id="PF00501">
    <property type="entry name" value="AMP-binding"/>
    <property type="match status" value="1"/>
</dbReference>
<name>A0A484HJI6_9BACT</name>
<gene>
    <name evidence="8" type="ORF">EPICR_30335</name>
</gene>
<dbReference type="Gene3D" id="3.30.300.30">
    <property type="match status" value="1"/>
</dbReference>
<dbReference type="InterPro" id="IPR020845">
    <property type="entry name" value="AMP-binding_CS"/>
</dbReference>
<evidence type="ECO:0000256" key="4">
    <source>
        <dbReference type="ARBA" id="ARBA00023098"/>
    </source>
</evidence>
<reference evidence="8" key="1">
    <citation type="submission" date="2019-01" db="EMBL/GenBank/DDBJ databases">
        <authorList>
            <consortium name="Genoscope - CEA"/>
            <person name="William W."/>
        </authorList>
    </citation>
    <scope>NUCLEOTIDE SEQUENCE</scope>
    <source>
        <strain evidence="8">CR-1</strain>
    </source>
</reference>
<dbReference type="AlphaFoldDB" id="A0A484HJI6"/>
<dbReference type="InterPro" id="IPR045851">
    <property type="entry name" value="AMP-bd_C_sf"/>
</dbReference>
<dbReference type="Gene3D" id="3.40.50.12780">
    <property type="entry name" value="N-terminal domain of ligase-like"/>
    <property type="match status" value="1"/>
</dbReference>
<dbReference type="GO" id="GO:0006631">
    <property type="term" value="P:fatty acid metabolic process"/>
    <property type="evidence" value="ECO:0007669"/>
    <property type="project" value="UniProtKB-KW"/>
</dbReference>
<sequence length="526" mass="57433">MRLPFILEKALSLYADKEAVISGENRFTYRQFARRVFCLAGFLKSRGIGPGHRVAILHPNTHEFLECYFAAAELGAILVPLNSRLSPVELGRIMKDSGAVFLVFAHVFLSRAAAVLADQTLISGSLCSGAGDGPFPPGTVDYEKALEGGDLDRPRAIEGDDDEIAHLYYTSGTTGEPKGVALSHKNVSFHALAAIAELRLCDADVWIHAAPLFHLADAWAAFAVTWVGGTHVMTGDFEPGPVLSAMENERVTITNMIPAMLNMLLHDPGVKNRDFSGLRLILSGGAPMAPALVKKIMETFKCDYCQTYGMTETSPYLALSILKDNLARLDSDQRFFYKAKTGRPFLGTLLKVAREDGSEVARDDEEVGEIMVRGDIVTKGYWNKPAETSRAFKDGWLRTGDMAVIDREGYVNIVDRKKDMIITGGENVYSIEVENVLYSHPAILEAAVIGVPDPQWGEALTAVVSLKEGHEAREDEIIGYFKSRGDIAGFKIPKSVIFVPGLPKTGSGKISKKKLKEKWAKPGDGP</sequence>
<proteinExistence type="inferred from homology"/>
<evidence type="ECO:0000259" key="7">
    <source>
        <dbReference type="Pfam" id="PF13193"/>
    </source>
</evidence>
<dbReference type="FunFam" id="3.30.300.30:FF:000008">
    <property type="entry name" value="2,3-dihydroxybenzoate-AMP ligase"/>
    <property type="match status" value="1"/>
</dbReference>
<evidence type="ECO:0000256" key="3">
    <source>
        <dbReference type="ARBA" id="ARBA00022832"/>
    </source>
</evidence>
<protein>
    <recommendedName>
        <fullName evidence="9">AMP-dependent synthetase</fullName>
    </recommendedName>
</protein>
<dbReference type="PANTHER" id="PTHR43859">
    <property type="entry name" value="ACYL-ACTIVATING ENZYME"/>
    <property type="match status" value="1"/>
</dbReference>
<feature type="compositionally biased region" description="Basic and acidic residues" evidence="5">
    <location>
        <begin position="517"/>
        <end position="526"/>
    </location>
</feature>
<feature type="domain" description="AMP-binding enzyme C-terminal" evidence="7">
    <location>
        <begin position="432"/>
        <end position="509"/>
    </location>
</feature>
<evidence type="ECO:0000256" key="2">
    <source>
        <dbReference type="ARBA" id="ARBA00022598"/>
    </source>
</evidence>
<feature type="domain" description="AMP-dependent synthetase/ligase" evidence="6">
    <location>
        <begin position="8"/>
        <end position="382"/>
    </location>
</feature>
<accession>A0A484HJI6</accession>
<organism evidence="8">
    <name type="scientific">uncultured Desulfobacteraceae bacterium</name>
    <dbReference type="NCBI Taxonomy" id="218296"/>
    <lineage>
        <taxon>Bacteria</taxon>
        <taxon>Pseudomonadati</taxon>
        <taxon>Thermodesulfobacteriota</taxon>
        <taxon>Desulfobacteria</taxon>
        <taxon>Desulfobacterales</taxon>
        <taxon>Desulfobacteraceae</taxon>
        <taxon>environmental samples</taxon>
    </lineage>
</organism>